<accession>A0A1H2MH19</accession>
<dbReference type="STRING" id="546874.SAMN04488544_2012"/>
<organism evidence="2 3">
    <name type="scientific">Microlunatus sagamiharensis</name>
    <dbReference type="NCBI Taxonomy" id="546874"/>
    <lineage>
        <taxon>Bacteria</taxon>
        <taxon>Bacillati</taxon>
        <taxon>Actinomycetota</taxon>
        <taxon>Actinomycetes</taxon>
        <taxon>Propionibacteriales</taxon>
        <taxon>Propionibacteriaceae</taxon>
        <taxon>Microlunatus</taxon>
    </lineage>
</organism>
<dbReference type="Proteomes" id="UP000198825">
    <property type="component" value="Chromosome I"/>
</dbReference>
<gene>
    <name evidence="2" type="ORF">SAMN04488544_2012</name>
</gene>
<evidence type="ECO:0000313" key="2">
    <source>
        <dbReference type="EMBL" id="SDU92201.1"/>
    </source>
</evidence>
<proteinExistence type="predicted"/>
<name>A0A1H2MH19_9ACTN</name>
<keyword evidence="3" id="KW-1185">Reference proteome</keyword>
<keyword evidence="1" id="KW-1133">Transmembrane helix</keyword>
<keyword evidence="1" id="KW-0472">Membrane</keyword>
<dbReference type="AlphaFoldDB" id="A0A1H2MH19"/>
<dbReference type="EMBL" id="LT629799">
    <property type="protein sequence ID" value="SDU92201.1"/>
    <property type="molecule type" value="Genomic_DNA"/>
</dbReference>
<reference evidence="3" key="1">
    <citation type="submission" date="2016-10" db="EMBL/GenBank/DDBJ databases">
        <authorList>
            <person name="Varghese N."/>
            <person name="Submissions S."/>
        </authorList>
    </citation>
    <scope>NUCLEOTIDE SEQUENCE [LARGE SCALE GENOMIC DNA]</scope>
    <source>
        <strain evidence="3">DSM 21743</strain>
    </source>
</reference>
<keyword evidence="1" id="KW-0812">Transmembrane</keyword>
<sequence length="54" mass="5443">MVGLIALVVLVLSEVVSRSVVTLSDSIVPIVVLPLTALAVGTGIGLTKRGSGRD</sequence>
<protein>
    <submittedName>
        <fullName evidence="2">Uncharacterized protein</fullName>
    </submittedName>
</protein>
<evidence type="ECO:0000256" key="1">
    <source>
        <dbReference type="SAM" id="Phobius"/>
    </source>
</evidence>
<evidence type="ECO:0000313" key="3">
    <source>
        <dbReference type="Proteomes" id="UP000198825"/>
    </source>
</evidence>
<feature type="transmembrane region" description="Helical" evidence="1">
    <location>
        <begin position="27"/>
        <end position="46"/>
    </location>
</feature>